<dbReference type="Gene3D" id="3.40.630.30">
    <property type="match status" value="1"/>
</dbReference>
<dbReference type="GO" id="GO:0016747">
    <property type="term" value="F:acyltransferase activity, transferring groups other than amino-acyl groups"/>
    <property type="evidence" value="ECO:0007669"/>
    <property type="project" value="InterPro"/>
</dbReference>
<organism evidence="4 5">
    <name type="scientific">Acidipropionibacterium jensenii</name>
    <dbReference type="NCBI Taxonomy" id="1749"/>
    <lineage>
        <taxon>Bacteria</taxon>
        <taxon>Bacillati</taxon>
        <taxon>Actinomycetota</taxon>
        <taxon>Actinomycetes</taxon>
        <taxon>Propionibacteriales</taxon>
        <taxon>Propionibacteriaceae</taxon>
        <taxon>Acidipropionibacterium</taxon>
    </lineage>
</organism>
<evidence type="ECO:0000259" key="3">
    <source>
        <dbReference type="PROSITE" id="PS51186"/>
    </source>
</evidence>
<gene>
    <name evidence="4" type="ORF">C0Z10_05375</name>
</gene>
<dbReference type="PANTHER" id="PTHR43072">
    <property type="entry name" value="N-ACETYLTRANSFERASE"/>
    <property type="match status" value="1"/>
</dbReference>
<dbReference type="InterPro" id="IPR016181">
    <property type="entry name" value="Acyl_CoA_acyltransferase"/>
</dbReference>
<dbReference type="SUPFAM" id="SSF55729">
    <property type="entry name" value="Acyl-CoA N-acyltransferases (Nat)"/>
    <property type="match status" value="1"/>
</dbReference>
<dbReference type="InterPro" id="IPR000182">
    <property type="entry name" value="GNAT_dom"/>
</dbReference>
<proteinExistence type="predicted"/>
<evidence type="ECO:0000256" key="1">
    <source>
        <dbReference type="ARBA" id="ARBA00022679"/>
    </source>
</evidence>
<feature type="domain" description="N-acetyltransferase" evidence="3">
    <location>
        <begin position="15"/>
        <end position="182"/>
    </location>
</feature>
<dbReference type="EMBL" id="CP025570">
    <property type="protein sequence ID" value="AZZ39272.1"/>
    <property type="molecule type" value="Genomic_DNA"/>
</dbReference>
<keyword evidence="2" id="KW-0012">Acyltransferase</keyword>
<dbReference type="Pfam" id="PF00583">
    <property type="entry name" value="Acetyltransf_1"/>
    <property type="match status" value="1"/>
</dbReference>
<reference evidence="5" key="1">
    <citation type="submission" date="2017-12" db="EMBL/GenBank/DDBJ databases">
        <title>Whole genome sequencing of Acidipropionibacterium jensenii strains JS279 and JS280.</title>
        <authorList>
            <person name="Deptula P."/>
            <person name="Laine P."/>
            <person name="Smolander O.-P."/>
            <person name="Paulin L."/>
            <person name="Auvinen P."/>
            <person name="Varmanen P."/>
        </authorList>
    </citation>
    <scope>NUCLEOTIDE SEQUENCE [LARGE SCALE GENOMIC DNA]</scope>
    <source>
        <strain evidence="5">JS280</strain>
    </source>
</reference>
<sequence length="191" mass="20766">MSSQSRSVSRSGAEIRVVDAGPEHLATITVIYNEAVRNTTAVWNSQVVTQEERRAWWQDHQRSGYPVLVAVSPGPDGEQVLGYASLSGWRASFTGYRLTAEDSIYVAAEHRGRGAGRALAAALIERARSLGLHVIVAAIEAGNTASIRLHRSLGFERVALMRQVGVKFGSWLDLALMQLTLDSRSLPPGRS</sequence>
<dbReference type="Proteomes" id="UP000285875">
    <property type="component" value="Chromosome"/>
</dbReference>
<dbReference type="PANTHER" id="PTHR43072:SF23">
    <property type="entry name" value="UPF0039 PROTEIN C11D3.02C"/>
    <property type="match status" value="1"/>
</dbReference>
<evidence type="ECO:0000313" key="5">
    <source>
        <dbReference type="Proteomes" id="UP000285875"/>
    </source>
</evidence>
<dbReference type="RefSeq" id="WP_097798698.1">
    <property type="nucleotide sequence ID" value="NZ_CP025570.1"/>
</dbReference>
<dbReference type="PROSITE" id="PS51186">
    <property type="entry name" value="GNAT"/>
    <property type="match status" value="1"/>
</dbReference>
<evidence type="ECO:0000256" key="2">
    <source>
        <dbReference type="ARBA" id="ARBA00023315"/>
    </source>
</evidence>
<accession>A0A3T0RYV2</accession>
<name>A0A3T0RYV2_9ACTN</name>
<keyword evidence="1 4" id="KW-0808">Transferase</keyword>
<dbReference type="AlphaFoldDB" id="A0A3T0RYV2"/>
<evidence type="ECO:0000313" key="4">
    <source>
        <dbReference type="EMBL" id="AZZ39272.1"/>
    </source>
</evidence>
<protein>
    <submittedName>
        <fullName evidence="4">N-acetyltransferase</fullName>
    </submittedName>
</protein>
<dbReference type="KEGG" id="aji:C0Z10_05375"/>